<protein>
    <submittedName>
        <fullName evidence="2">Mannosyltransferase OCH1</fullName>
    </submittedName>
</protein>
<keyword evidence="3" id="KW-1185">Reference proteome</keyword>
<keyword evidence="1 2" id="KW-0808">Transferase</keyword>
<dbReference type="InterPro" id="IPR007577">
    <property type="entry name" value="GlycoTrfase_DXD_sugar-bd_CS"/>
</dbReference>
<dbReference type="GO" id="GO:0051999">
    <property type="term" value="P:mannosyl-inositol phosphorylceramide biosynthetic process"/>
    <property type="evidence" value="ECO:0007669"/>
    <property type="project" value="TreeGrafter"/>
</dbReference>
<evidence type="ECO:0000313" key="3">
    <source>
        <dbReference type="Proteomes" id="UP000032287"/>
    </source>
</evidence>
<dbReference type="Proteomes" id="UP000032287">
    <property type="component" value="Unassembled WGS sequence"/>
</dbReference>
<organism evidence="2 3">
    <name type="scientific">Weissella cibaria</name>
    <dbReference type="NCBI Taxonomy" id="137591"/>
    <lineage>
        <taxon>Bacteria</taxon>
        <taxon>Bacillati</taxon>
        <taxon>Bacillota</taxon>
        <taxon>Bacilli</taxon>
        <taxon>Lactobacillales</taxon>
        <taxon>Lactobacillaceae</taxon>
        <taxon>Weissella</taxon>
    </lineage>
</organism>
<dbReference type="InterPro" id="IPR029044">
    <property type="entry name" value="Nucleotide-diphossugar_trans"/>
</dbReference>
<evidence type="ECO:0000256" key="1">
    <source>
        <dbReference type="ARBA" id="ARBA00022679"/>
    </source>
</evidence>
<dbReference type="SUPFAM" id="SSF53448">
    <property type="entry name" value="Nucleotide-diphospho-sugar transferases"/>
    <property type="match status" value="1"/>
</dbReference>
<dbReference type="PANTHER" id="PTHR32385:SF15">
    <property type="entry name" value="INOSITOL PHOSPHOCERAMIDE MANNOSYLTRANSFERASE 1"/>
    <property type="match status" value="1"/>
</dbReference>
<dbReference type="Gene3D" id="3.90.550.20">
    <property type="match status" value="1"/>
</dbReference>
<dbReference type="AlphaFoldDB" id="A0A0D1LG72"/>
<name>A0A0D1LG72_9LACO</name>
<keyword evidence="2" id="KW-0328">Glycosyltransferase</keyword>
<dbReference type="EMBL" id="JWHU01000034">
    <property type="protein sequence ID" value="KIU19515.1"/>
    <property type="molecule type" value="Genomic_DNA"/>
</dbReference>
<dbReference type="InterPro" id="IPR051706">
    <property type="entry name" value="Glycosyltransferase_domain"/>
</dbReference>
<sequence length="249" mass="29165">MIPKIIHYVSIGPLSESTKRNIDGWKRALPDYEFKRWTEKNWDITQNVFTKQAYADGKYAFVSDVIRLDVLYRYGGVYLDTDMVVLRGLDEILENDLTLSFLFDNTVSTSFIAASVHNKHIKNLLEIYKDTNVLKIINKYGTSNNVVFTNYLLSSFPYFKLDNSLQRLDTTVIIYPKEYFSLETYFGTQTIMYHEFANSWSPSFSNKKKIERKLIKALFGAKVLNHLLVYRGKKRNALAKYREQLQKEL</sequence>
<dbReference type="PATRIC" id="fig|137591.25.peg.1502"/>
<dbReference type="GO" id="GO:0016020">
    <property type="term" value="C:membrane"/>
    <property type="evidence" value="ECO:0007669"/>
    <property type="project" value="GOC"/>
</dbReference>
<dbReference type="PANTHER" id="PTHR32385">
    <property type="entry name" value="MANNOSYL PHOSPHORYLINOSITOL CERAMIDE SYNTHASE"/>
    <property type="match status" value="1"/>
</dbReference>
<dbReference type="GO" id="GO:0000030">
    <property type="term" value="F:mannosyltransferase activity"/>
    <property type="evidence" value="ECO:0007669"/>
    <property type="project" value="TreeGrafter"/>
</dbReference>
<proteinExistence type="predicted"/>
<comment type="caution">
    <text evidence="2">The sequence shown here is derived from an EMBL/GenBank/DDBJ whole genome shotgun (WGS) entry which is preliminary data.</text>
</comment>
<dbReference type="Pfam" id="PF04488">
    <property type="entry name" value="Gly_transf_sug"/>
    <property type="match status" value="1"/>
</dbReference>
<accession>A0A0D1LG72</accession>
<dbReference type="RefSeq" id="WP_052497295.1">
    <property type="nucleotide sequence ID" value="NZ_JALOCT010000001.1"/>
</dbReference>
<gene>
    <name evidence="2" type="ORF">QX99_01531</name>
</gene>
<evidence type="ECO:0000313" key="2">
    <source>
        <dbReference type="EMBL" id="KIU19515.1"/>
    </source>
</evidence>
<reference evidence="2 3" key="1">
    <citation type="journal article" date="2015" name="Microbiology (Mosc.)">
        <title>Genomics of the Weissella cibaria species with an examination of its metabolic traits.</title>
        <authorList>
            <person name="Lynch K.M."/>
            <person name="Lucid A."/>
            <person name="Arendt E.K."/>
            <person name="Sleator R.D."/>
            <person name="Lucey B."/>
            <person name="Coffey A."/>
        </authorList>
    </citation>
    <scope>NUCLEOTIDE SEQUENCE [LARGE SCALE GENOMIC DNA]</scope>
    <source>
        <strain evidence="2 3">MG1</strain>
    </source>
</reference>